<feature type="transmembrane region" description="Helical" evidence="2">
    <location>
        <begin position="65"/>
        <end position="85"/>
    </location>
</feature>
<feature type="region of interest" description="Disordered" evidence="1">
    <location>
        <begin position="1"/>
        <end position="21"/>
    </location>
</feature>
<dbReference type="RefSeq" id="WP_347437616.1">
    <property type="nucleotide sequence ID" value="NZ_CP089291.1"/>
</dbReference>
<evidence type="ECO:0000256" key="2">
    <source>
        <dbReference type="SAM" id="Phobius"/>
    </source>
</evidence>
<dbReference type="Proteomes" id="UP000830167">
    <property type="component" value="Chromosome"/>
</dbReference>
<reference evidence="3" key="1">
    <citation type="submission" date="2021-12" db="EMBL/GenBank/DDBJ databases">
        <title>Alicyclobacillaceae gen. nov., sp. nov., isolated from chalcocite enrichment system.</title>
        <authorList>
            <person name="Jiang Z."/>
        </authorList>
    </citation>
    <scope>NUCLEOTIDE SEQUENCE</scope>
    <source>
        <strain evidence="3">MYW30-H2</strain>
    </source>
</reference>
<dbReference type="EMBL" id="CP089291">
    <property type="protein sequence ID" value="UOF90921.1"/>
    <property type="molecule type" value="Genomic_DNA"/>
</dbReference>
<gene>
    <name evidence="3" type="ORF">LSG31_01125</name>
</gene>
<accession>A0ABY4CNV9</accession>
<feature type="region of interest" description="Disordered" evidence="1">
    <location>
        <begin position="120"/>
        <end position="141"/>
    </location>
</feature>
<keyword evidence="2" id="KW-1133">Transmembrane helix</keyword>
<protein>
    <submittedName>
        <fullName evidence="3">Uncharacterized protein</fullName>
    </submittedName>
</protein>
<feature type="transmembrane region" description="Helical" evidence="2">
    <location>
        <begin position="97"/>
        <end position="117"/>
    </location>
</feature>
<feature type="transmembrane region" description="Helical" evidence="2">
    <location>
        <begin position="28"/>
        <end position="53"/>
    </location>
</feature>
<sequence length="141" mass="15390">MERGNAIHGHAMDQHGKTKKGKGIRGSILSILFAFIASSHHWLHTLLIAFGLTSLGASLISMPPAIRTGFMILSLIISFWMLFVAWRKRITNRPAAWVYLISSLISIIVVATSFSQFTGTPSSVPMSPNAPVDHASHHMGN</sequence>
<keyword evidence="4" id="KW-1185">Reference proteome</keyword>
<evidence type="ECO:0000313" key="4">
    <source>
        <dbReference type="Proteomes" id="UP000830167"/>
    </source>
</evidence>
<name>A0ABY4CNV9_9BACL</name>
<organism evidence="3 4">
    <name type="scientific">Fodinisporobacter ferrooxydans</name>
    <dbReference type="NCBI Taxonomy" id="2901836"/>
    <lineage>
        <taxon>Bacteria</taxon>
        <taxon>Bacillati</taxon>
        <taxon>Bacillota</taxon>
        <taxon>Bacilli</taxon>
        <taxon>Bacillales</taxon>
        <taxon>Alicyclobacillaceae</taxon>
        <taxon>Fodinisporobacter</taxon>
    </lineage>
</organism>
<keyword evidence="2" id="KW-0472">Membrane</keyword>
<proteinExistence type="predicted"/>
<keyword evidence="2" id="KW-0812">Transmembrane</keyword>
<feature type="compositionally biased region" description="Basic and acidic residues" evidence="1">
    <location>
        <begin position="1"/>
        <end position="16"/>
    </location>
</feature>
<evidence type="ECO:0000256" key="1">
    <source>
        <dbReference type="SAM" id="MobiDB-lite"/>
    </source>
</evidence>
<evidence type="ECO:0000313" key="3">
    <source>
        <dbReference type="EMBL" id="UOF90921.1"/>
    </source>
</evidence>